<sequence>MSAVRDIIFLQLEKFFNRNLKIPLTAPANPSLQLQPDRAKCFFFLLGRCVIIEKNFFWRQK</sequence>
<accession>A0A3E2BMG0</accession>
<organism evidence="1 2">
    <name type="scientific">Candidatus Saccharicenans subterraneus</name>
    <dbReference type="NCBI Taxonomy" id="2508984"/>
    <lineage>
        <taxon>Bacteria</taxon>
        <taxon>Candidatus Aminicenantota</taxon>
        <taxon>Candidatus Aminicenantia</taxon>
        <taxon>Candidatus Aminicenantales</taxon>
        <taxon>Candidatus Saccharicenantaceae</taxon>
        <taxon>Candidatus Saccharicenans</taxon>
    </lineage>
</organism>
<dbReference type="Proteomes" id="UP000257323">
    <property type="component" value="Unassembled WGS sequence"/>
</dbReference>
<evidence type="ECO:0000313" key="2">
    <source>
        <dbReference type="Proteomes" id="UP000257323"/>
    </source>
</evidence>
<evidence type="ECO:0000313" key="1">
    <source>
        <dbReference type="EMBL" id="RFT15796.1"/>
    </source>
</evidence>
<protein>
    <submittedName>
        <fullName evidence="1">Uncharacterized protein</fullName>
    </submittedName>
</protein>
<reference evidence="1 2" key="1">
    <citation type="submission" date="2018-08" db="EMBL/GenBank/DDBJ databases">
        <title>Genome analysis of the thermophilic bacterium of the candidate phylum Aminicenantes from deep subsurface aquifer revealed its physiology and ecological role.</title>
        <authorList>
            <person name="Kadnikov V.V."/>
            <person name="Mardanov A.V."/>
            <person name="Beletsky A.V."/>
            <person name="Karnachuk O.V."/>
            <person name="Ravin N.V."/>
        </authorList>
    </citation>
    <scope>NUCLEOTIDE SEQUENCE [LARGE SCALE GENOMIC DNA]</scope>
    <source>
        <strain evidence="1">BY38</strain>
    </source>
</reference>
<name>A0A3E2BMG0_9BACT</name>
<proteinExistence type="predicted"/>
<dbReference type="EMBL" id="QUAH01000006">
    <property type="protein sequence ID" value="RFT15796.1"/>
    <property type="molecule type" value="Genomic_DNA"/>
</dbReference>
<gene>
    <name evidence="1" type="ORF">OP8BY_2194</name>
</gene>
<dbReference type="AlphaFoldDB" id="A0A3E2BMG0"/>
<comment type="caution">
    <text evidence="1">The sequence shown here is derived from an EMBL/GenBank/DDBJ whole genome shotgun (WGS) entry which is preliminary data.</text>
</comment>